<evidence type="ECO:0000313" key="2">
    <source>
        <dbReference type="Proteomes" id="UP000309668"/>
    </source>
</evidence>
<dbReference type="RefSeq" id="WP_171033080.1">
    <property type="nucleotide sequence ID" value="NZ_VCAO01000003.1"/>
</dbReference>
<dbReference type="Proteomes" id="UP000309668">
    <property type="component" value="Unassembled WGS sequence"/>
</dbReference>
<evidence type="ECO:0008006" key="3">
    <source>
        <dbReference type="Google" id="ProtNLM"/>
    </source>
</evidence>
<evidence type="ECO:0000313" key="1">
    <source>
        <dbReference type="EMBL" id="TMM48397.1"/>
    </source>
</evidence>
<dbReference type="AlphaFoldDB" id="A0A5S3P5U1"/>
<sequence length="140" mass="15280">MTAALLLAGCAPPVDDAPVAEDTDAAVEAVPTPDQPLPEIYAQTAWRSAAEDGARYTTYIDEDGSYRDLRNGDPWQQGNWTYDTSGKKRLCFTPEDEGAATTCWKPGRMDGDTMYATGPRGRRIALEQVDYIAPEDDGET</sequence>
<proteinExistence type="predicted"/>
<protein>
    <recommendedName>
        <fullName evidence="3">DUF995 domain-containing protein</fullName>
    </recommendedName>
</protein>
<comment type="caution">
    <text evidence="1">The sequence shown here is derived from an EMBL/GenBank/DDBJ whole genome shotgun (WGS) entry which is preliminary data.</text>
</comment>
<reference evidence="1 2" key="1">
    <citation type="submission" date="2019-05" db="EMBL/GenBank/DDBJ databases">
        <title>Erythrobacter marisflavi sp. nov., isolated from isolated from water of an estuary environment.</title>
        <authorList>
            <person name="Yoon J.-H."/>
        </authorList>
    </citation>
    <scope>NUCLEOTIDE SEQUENCE [LARGE SCALE GENOMIC DNA]</scope>
    <source>
        <strain evidence="1 2">KEM-5</strain>
    </source>
</reference>
<gene>
    <name evidence="1" type="ORF">FEV51_08990</name>
</gene>
<keyword evidence="2" id="KW-1185">Reference proteome</keyword>
<accession>A0A5S3P5U1</accession>
<dbReference type="EMBL" id="VCAO01000003">
    <property type="protein sequence ID" value="TMM48397.1"/>
    <property type="molecule type" value="Genomic_DNA"/>
</dbReference>
<organism evidence="1 2">
    <name type="scientific">Qipengyuania marisflavi</name>
    <dbReference type="NCBI Taxonomy" id="2486356"/>
    <lineage>
        <taxon>Bacteria</taxon>
        <taxon>Pseudomonadati</taxon>
        <taxon>Pseudomonadota</taxon>
        <taxon>Alphaproteobacteria</taxon>
        <taxon>Sphingomonadales</taxon>
        <taxon>Erythrobacteraceae</taxon>
        <taxon>Qipengyuania</taxon>
    </lineage>
</organism>
<name>A0A5S3P5U1_9SPHN</name>